<keyword evidence="1" id="KW-0808">Transferase</keyword>
<dbReference type="GO" id="GO:0016740">
    <property type="term" value="F:transferase activity"/>
    <property type="evidence" value="ECO:0007669"/>
    <property type="project" value="UniProtKB-KW"/>
</dbReference>
<dbReference type="RefSeq" id="WP_148590454.1">
    <property type="nucleotide sequence ID" value="NZ_CP042997.1"/>
</dbReference>
<gene>
    <name evidence="1" type="ORF">OJF2_02130</name>
</gene>
<accession>A0A5B9VU38</accession>
<reference evidence="1 2" key="1">
    <citation type="submission" date="2019-08" db="EMBL/GenBank/DDBJ databases">
        <title>Deep-cultivation of Planctomycetes and their phenomic and genomic characterization uncovers novel biology.</title>
        <authorList>
            <person name="Wiegand S."/>
            <person name="Jogler M."/>
            <person name="Boedeker C."/>
            <person name="Pinto D."/>
            <person name="Vollmers J."/>
            <person name="Rivas-Marin E."/>
            <person name="Kohn T."/>
            <person name="Peeters S.H."/>
            <person name="Heuer A."/>
            <person name="Rast P."/>
            <person name="Oberbeckmann S."/>
            <person name="Bunk B."/>
            <person name="Jeske O."/>
            <person name="Meyerdierks A."/>
            <person name="Storesund J.E."/>
            <person name="Kallscheuer N."/>
            <person name="Luecker S."/>
            <person name="Lage O.M."/>
            <person name="Pohl T."/>
            <person name="Merkel B.J."/>
            <person name="Hornburger P."/>
            <person name="Mueller R.-W."/>
            <person name="Bruemmer F."/>
            <person name="Labrenz M."/>
            <person name="Spormann A.M."/>
            <person name="Op den Camp H."/>
            <person name="Overmann J."/>
            <person name="Amann R."/>
            <person name="Jetten M.S.M."/>
            <person name="Mascher T."/>
            <person name="Medema M.H."/>
            <person name="Devos D.P."/>
            <person name="Kaster A.-K."/>
            <person name="Ovreas L."/>
            <person name="Rohde M."/>
            <person name="Galperin M.Y."/>
            <person name="Jogler C."/>
        </authorList>
    </citation>
    <scope>NUCLEOTIDE SEQUENCE [LARGE SCALE GENOMIC DNA]</scope>
    <source>
        <strain evidence="1 2">OJF2</strain>
    </source>
</reference>
<dbReference type="KEGG" id="agv:OJF2_02130"/>
<dbReference type="EMBL" id="CP042997">
    <property type="protein sequence ID" value="QEH31748.1"/>
    <property type="molecule type" value="Genomic_DNA"/>
</dbReference>
<proteinExistence type="predicted"/>
<name>A0A5B9VU38_9BACT</name>
<evidence type="ECO:0000313" key="2">
    <source>
        <dbReference type="Proteomes" id="UP000324233"/>
    </source>
</evidence>
<evidence type="ECO:0000313" key="1">
    <source>
        <dbReference type="EMBL" id="QEH31748.1"/>
    </source>
</evidence>
<protein>
    <submittedName>
        <fullName evidence="1">Polysaccharide pyruvyl transferase</fullName>
    </submittedName>
</protein>
<dbReference type="OrthoDB" id="7835085at2"/>
<keyword evidence="2" id="KW-1185">Reference proteome</keyword>
<dbReference type="AlphaFoldDB" id="A0A5B9VU38"/>
<sequence length="317" mass="35074">MRKLGRMLAHDARHPATLAKRLLRKATSPLRLAALPGRIRRAPVLNLHRVDYTNLGDLKCGPYSYFDFLGGHPVVDINDLARWEGPADLGGKLIVVGGGGLLNSVFGRQWELITSDPSACLIVWGGGHNAHGSGRIDGYSHLDRCRLVGLRDYGQGHDWVPCVSCMEPGFDRPHPIRHEVVFFEGSHRPVRGVDPAIPKLTSRCMDLHRVLRFLGSGELVLTSSYHGAYWATLLGKRVVLIGVSSSKFFGMKHPPVHGTPSDWMSGGRSARVYPEALDECRGANRRFAAKVEEYVAAFSTASRAGELRLRYRRPRPC</sequence>
<dbReference type="Proteomes" id="UP000324233">
    <property type="component" value="Chromosome"/>
</dbReference>
<organism evidence="1 2">
    <name type="scientific">Aquisphaera giovannonii</name>
    <dbReference type="NCBI Taxonomy" id="406548"/>
    <lineage>
        <taxon>Bacteria</taxon>
        <taxon>Pseudomonadati</taxon>
        <taxon>Planctomycetota</taxon>
        <taxon>Planctomycetia</taxon>
        <taxon>Isosphaerales</taxon>
        <taxon>Isosphaeraceae</taxon>
        <taxon>Aquisphaera</taxon>
    </lineage>
</organism>